<reference evidence="2 3" key="1">
    <citation type="submission" date="2016-02" db="EMBL/GenBank/DDBJ databases">
        <title>Discovery of a natural microsporidian pathogen with a broad tissue tropism in Caenorhabditis elegans.</title>
        <authorList>
            <person name="Luallen R.J."/>
            <person name="Reinke A.W."/>
            <person name="Tong L."/>
            <person name="Botts M.R."/>
            <person name="Felix M.-A."/>
            <person name="Troemel E.R."/>
        </authorList>
    </citation>
    <scope>NUCLEOTIDE SEQUENCE [LARGE SCALE GENOMIC DNA]</scope>
    <source>
        <strain evidence="2 3">JUm2807</strain>
    </source>
</reference>
<dbReference type="VEuPathDB" id="MicrosporidiaDB:NEDG_00184"/>
<protein>
    <submittedName>
        <fullName evidence="2">Uncharacterized protein</fullName>
    </submittedName>
</protein>
<feature type="transmembrane region" description="Helical" evidence="1">
    <location>
        <begin position="235"/>
        <end position="254"/>
    </location>
</feature>
<dbReference type="EMBL" id="LTDL01000014">
    <property type="protein sequence ID" value="OAG31709.1"/>
    <property type="molecule type" value="Genomic_DNA"/>
</dbReference>
<keyword evidence="3" id="KW-1185">Reference proteome</keyword>
<feature type="transmembrane region" description="Helical" evidence="1">
    <location>
        <begin position="170"/>
        <end position="189"/>
    </location>
</feature>
<dbReference type="GO" id="GO:0005789">
    <property type="term" value="C:endoplasmic reticulum membrane"/>
    <property type="evidence" value="ECO:0007669"/>
    <property type="project" value="TreeGrafter"/>
</dbReference>
<gene>
    <name evidence="2" type="ORF">NEDG_00184</name>
</gene>
<feature type="transmembrane region" description="Helical" evidence="1">
    <location>
        <begin position="201"/>
        <end position="229"/>
    </location>
</feature>
<keyword evidence="1" id="KW-0472">Membrane</keyword>
<dbReference type="STRING" id="1805483.A0A177EL52"/>
<feature type="transmembrane region" description="Helical" evidence="1">
    <location>
        <begin position="100"/>
        <end position="128"/>
    </location>
</feature>
<keyword evidence="1" id="KW-1133">Transmembrane helix</keyword>
<feature type="transmembrane region" description="Helical" evidence="1">
    <location>
        <begin position="76"/>
        <end position="94"/>
    </location>
</feature>
<name>A0A177EL52_9MICR</name>
<dbReference type="PANTHER" id="PTHR35329">
    <property type="entry name" value="CHITIN SYNTHASE EXPORT CHAPERONE"/>
    <property type="match status" value="1"/>
</dbReference>
<dbReference type="InterPro" id="IPR022057">
    <property type="entry name" value="Chs7"/>
</dbReference>
<evidence type="ECO:0000256" key="1">
    <source>
        <dbReference type="SAM" id="Phobius"/>
    </source>
</evidence>
<evidence type="ECO:0000313" key="2">
    <source>
        <dbReference type="EMBL" id="OAG31709.1"/>
    </source>
</evidence>
<dbReference type="OrthoDB" id="2189463at2759"/>
<sequence length="271" mass="30628">MQYACEQVSLPLCSVLFKNRVHAKYSGRAVQMGRVNLYSPYTLILLTIVLWLNLLLVERTRRLYSFPARKEIMLFLRMYSGVVLFDLLLSAGVVKRSWTLIYATVVSLQLSFFVGSFVAALCSGLVWMLPNRMSSFCSSISRSVTFGSFLAALAPIFLCILFSFGFGIFIILYIVPAVCSFFFMIAQFAKLAQLNLEIWSYGSVFITAGLVLLIAATPYILGMVIVLVSDRYLDGVFLMHALGFLAVLKVYNLWMIDNEKEIENVNTVQKW</sequence>
<feature type="transmembrane region" description="Helical" evidence="1">
    <location>
        <begin position="140"/>
        <end position="164"/>
    </location>
</feature>
<dbReference type="GeneID" id="93646534"/>
<dbReference type="PANTHER" id="PTHR35329:SF1">
    <property type="entry name" value="CHITIN SYNTHASE EXPORT CHAPERONE"/>
    <property type="match status" value="1"/>
</dbReference>
<keyword evidence="1" id="KW-0812">Transmembrane</keyword>
<dbReference type="GO" id="GO:0006457">
    <property type="term" value="P:protein folding"/>
    <property type="evidence" value="ECO:0007669"/>
    <property type="project" value="TreeGrafter"/>
</dbReference>
<dbReference type="Proteomes" id="UP000185944">
    <property type="component" value="Unassembled WGS sequence"/>
</dbReference>
<accession>A0A177EL52</accession>
<dbReference type="Pfam" id="PF12271">
    <property type="entry name" value="Chs7"/>
    <property type="match status" value="1"/>
</dbReference>
<proteinExistence type="predicted"/>
<comment type="caution">
    <text evidence="2">The sequence shown here is derived from an EMBL/GenBank/DDBJ whole genome shotgun (WGS) entry which is preliminary data.</text>
</comment>
<dbReference type="GO" id="GO:0051082">
    <property type="term" value="F:unfolded protein binding"/>
    <property type="evidence" value="ECO:0007669"/>
    <property type="project" value="TreeGrafter"/>
</dbReference>
<organism evidence="2 3">
    <name type="scientific">Nematocida displodere</name>
    <dbReference type="NCBI Taxonomy" id="1805483"/>
    <lineage>
        <taxon>Eukaryota</taxon>
        <taxon>Fungi</taxon>
        <taxon>Fungi incertae sedis</taxon>
        <taxon>Microsporidia</taxon>
        <taxon>Nematocida</taxon>
    </lineage>
</organism>
<dbReference type="RefSeq" id="XP_067545310.1">
    <property type="nucleotide sequence ID" value="XM_067687602.1"/>
</dbReference>
<dbReference type="AlphaFoldDB" id="A0A177EL52"/>
<feature type="transmembrane region" description="Helical" evidence="1">
    <location>
        <begin position="38"/>
        <end position="56"/>
    </location>
</feature>
<evidence type="ECO:0000313" key="3">
    <source>
        <dbReference type="Proteomes" id="UP000185944"/>
    </source>
</evidence>